<dbReference type="FunFam" id="3.30.1370.10:FF:000014">
    <property type="entry name" value="KRR1 small subunit processome component"/>
    <property type="match status" value="1"/>
</dbReference>
<dbReference type="OrthoDB" id="441223at2759"/>
<sequence length="340" mass="39493">MPSTYKKDKPWDTDDIDKWKIDEFKPEDNAGGTFAEESSFATLFPKYREVYLREAWSVITRALEKMGIACTLDLVEGSMTVKTTRKTWDPAAILKARDLIKLLARSVPAPQALKILEDGQACDIIKIRNLVRNKERFVKRRQRILGPDGSTLKALELLTGCYVLVQGNTVACMGGYKGLKEVRRVVEDCMANIHPIYHIKELMIKRELAKDPDLVNESWDRFLPNFKKRHTAKRRVPFKVTDKAKKVYTPFPPAQEKSKVDLQIESGEYFLGKQAKERKEKERREEAMREKMDEKRKARAKEFEAPKEGLEKKEKKRKRKEEDGEKKKRKKKKGSNESDD</sequence>
<keyword evidence="7 11" id="KW-0539">Nucleus</keyword>
<dbReference type="GO" id="GO:0003723">
    <property type="term" value="F:RNA binding"/>
    <property type="evidence" value="ECO:0007669"/>
    <property type="project" value="UniProtKB-KW"/>
</dbReference>
<dbReference type="InterPro" id="IPR048548">
    <property type="entry name" value="KRR1-like_KH2"/>
</dbReference>
<dbReference type="GO" id="GO:0032040">
    <property type="term" value="C:small-subunit processome"/>
    <property type="evidence" value="ECO:0007669"/>
    <property type="project" value="TreeGrafter"/>
</dbReference>
<dbReference type="GO" id="GO:0006364">
    <property type="term" value="P:rRNA processing"/>
    <property type="evidence" value="ECO:0007669"/>
    <property type="project" value="UniProtKB-KW"/>
</dbReference>
<dbReference type="SMART" id="SM00322">
    <property type="entry name" value="KH"/>
    <property type="match status" value="1"/>
</dbReference>
<feature type="compositionally biased region" description="Basic and acidic residues" evidence="12">
    <location>
        <begin position="274"/>
        <end position="313"/>
    </location>
</feature>
<evidence type="ECO:0000259" key="13">
    <source>
        <dbReference type="SMART" id="SM00322"/>
    </source>
</evidence>
<feature type="domain" description="K Homology" evidence="13">
    <location>
        <begin position="123"/>
        <end position="191"/>
    </location>
</feature>
<dbReference type="PANTHER" id="PTHR12581:SF0">
    <property type="entry name" value="KRR1 SMALL SUBUNIT PROCESSOME COMPONENT HOMOLOG"/>
    <property type="match status" value="1"/>
</dbReference>
<comment type="subunit">
    <text evidence="10">Component of the ribosomal small subunit (SSU) processome composed of at least 40 protein subunits and snoRNA U3. Interacts with snoRNA U3. Interacts with MPP10, KRI1 and with ribosomal proteins RPS1A, RPS4A, RPS4B, RPS8A, RPS8B, RPS11A, RPS11B, RPS13, RPS24, RPS25, RPL4A, RPL7B, RPL8, RPL23, RPL25 and RPL28.</text>
</comment>
<dbReference type="CDD" id="cd22393">
    <property type="entry name" value="KH-I_KRR1_rpt1"/>
    <property type="match status" value="1"/>
</dbReference>
<dbReference type="EMBL" id="WWBZ02000062">
    <property type="protein sequence ID" value="KAF4303181.1"/>
    <property type="molecule type" value="Genomic_DNA"/>
</dbReference>
<evidence type="ECO:0000256" key="5">
    <source>
        <dbReference type="ARBA" id="ARBA00022552"/>
    </source>
</evidence>
<evidence type="ECO:0000256" key="8">
    <source>
        <dbReference type="ARBA" id="ARBA00023274"/>
    </source>
</evidence>
<gene>
    <name evidence="14" type="ORF">GTA08_BOTSDO08715</name>
</gene>
<reference evidence="14" key="1">
    <citation type="submission" date="2020-04" db="EMBL/GenBank/DDBJ databases">
        <title>Genome Assembly and Annotation of Botryosphaeria dothidea sdau 11-99, a Latent Pathogen of Apple Fruit Ring Rot in China.</title>
        <authorList>
            <person name="Yu C."/>
            <person name="Diao Y."/>
            <person name="Lu Q."/>
            <person name="Zhao J."/>
            <person name="Cui S."/>
            <person name="Peng C."/>
            <person name="He B."/>
            <person name="Liu H."/>
        </authorList>
    </citation>
    <scope>NUCLEOTIDE SEQUENCE [LARGE SCALE GENOMIC DNA]</scope>
    <source>
        <strain evidence="14">Sdau11-99</strain>
    </source>
</reference>
<comment type="caution">
    <text evidence="14">The sequence shown here is derived from an EMBL/GenBank/DDBJ whole genome shotgun (WGS) entry which is preliminary data.</text>
</comment>
<evidence type="ECO:0000256" key="4">
    <source>
        <dbReference type="ARBA" id="ARBA00022517"/>
    </source>
</evidence>
<dbReference type="PIRSF" id="PIRSF006515">
    <property type="entry name" value="KRR1"/>
    <property type="match status" value="1"/>
</dbReference>
<dbReference type="CDD" id="cd22394">
    <property type="entry name" value="KH-I_KRR1_rpt2"/>
    <property type="match status" value="1"/>
</dbReference>
<dbReference type="PANTHER" id="PTHR12581">
    <property type="entry name" value="HIV-1 REV BINDING PROTEIN 2, 3"/>
    <property type="match status" value="1"/>
</dbReference>
<comment type="similarity">
    <text evidence="2 11">Belongs to the KRR1 family.</text>
</comment>
<keyword evidence="6 11" id="KW-0694">RNA-binding</keyword>
<evidence type="ECO:0000313" key="15">
    <source>
        <dbReference type="Proteomes" id="UP000572817"/>
    </source>
</evidence>
<dbReference type="InterPro" id="IPR048550">
    <property type="entry name" value="KRR1-like_KH1_euk"/>
</dbReference>
<keyword evidence="5 11" id="KW-0698">rRNA processing</keyword>
<dbReference type="Pfam" id="PF17903">
    <property type="entry name" value="KH_KRR1_1st"/>
    <property type="match status" value="1"/>
</dbReference>
<evidence type="ECO:0000256" key="10">
    <source>
        <dbReference type="ARBA" id="ARBA00025908"/>
    </source>
</evidence>
<evidence type="ECO:0000256" key="3">
    <source>
        <dbReference type="ARBA" id="ARBA00017405"/>
    </source>
</evidence>
<dbReference type="InterPro" id="IPR004087">
    <property type="entry name" value="KH_dom"/>
</dbReference>
<keyword evidence="4 11" id="KW-0690">Ribosome biogenesis</keyword>
<comment type="subcellular location">
    <subcellularLocation>
        <location evidence="1 11">Nucleus</location>
        <location evidence="1 11">Nucleolus</location>
    </subcellularLocation>
</comment>
<dbReference type="Gene3D" id="3.30.1370.10">
    <property type="entry name" value="K Homology domain, type 1"/>
    <property type="match status" value="2"/>
</dbReference>
<organism evidence="14 15">
    <name type="scientific">Botryosphaeria dothidea</name>
    <dbReference type="NCBI Taxonomy" id="55169"/>
    <lineage>
        <taxon>Eukaryota</taxon>
        <taxon>Fungi</taxon>
        <taxon>Dikarya</taxon>
        <taxon>Ascomycota</taxon>
        <taxon>Pezizomycotina</taxon>
        <taxon>Dothideomycetes</taxon>
        <taxon>Dothideomycetes incertae sedis</taxon>
        <taxon>Botryosphaeriales</taxon>
        <taxon>Botryosphaeriaceae</taxon>
        <taxon>Botryosphaeria</taxon>
    </lineage>
</organism>
<dbReference type="InterPro" id="IPR024166">
    <property type="entry name" value="rRNA_assembly_KRR1"/>
</dbReference>
<dbReference type="Pfam" id="PF21800">
    <property type="entry name" value="KH_KRR1_2nd"/>
    <property type="match status" value="1"/>
</dbReference>
<dbReference type="InterPro" id="IPR036612">
    <property type="entry name" value="KH_dom_type_1_sf"/>
</dbReference>
<evidence type="ECO:0000256" key="7">
    <source>
        <dbReference type="ARBA" id="ARBA00023242"/>
    </source>
</evidence>
<dbReference type="InterPro" id="IPR048549">
    <property type="entry name" value="KRR1-like_KH2_euk"/>
</dbReference>
<protein>
    <recommendedName>
        <fullName evidence="3 11">KRR1 small subunit processome component</fullName>
    </recommendedName>
    <alternativeName>
        <fullName evidence="11">KRR-R motif-containing protein 1</fullName>
    </alternativeName>
</protein>
<evidence type="ECO:0000256" key="1">
    <source>
        <dbReference type="ARBA" id="ARBA00004604"/>
    </source>
</evidence>
<keyword evidence="8 11" id="KW-0687">Ribonucleoprotein</keyword>
<evidence type="ECO:0000256" key="12">
    <source>
        <dbReference type="SAM" id="MobiDB-lite"/>
    </source>
</evidence>
<keyword evidence="15" id="KW-1185">Reference proteome</keyword>
<evidence type="ECO:0000256" key="6">
    <source>
        <dbReference type="ARBA" id="ARBA00022884"/>
    </source>
</evidence>
<dbReference type="Proteomes" id="UP000572817">
    <property type="component" value="Unassembled WGS sequence"/>
</dbReference>
<dbReference type="SUPFAM" id="SSF54791">
    <property type="entry name" value="Eukaryotic type KH-domain (KH-domain type I)"/>
    <property type="match status" value="1"/>
</dbReference>
<accession>A0A8H4IL86</accession>
<evidence type="ECO:0000313" key="14">
    <source>
        <dbReference type="EMBL" id="KAF4303181.1"/>
    </source>
</evidence>
<proteinExistence type="inferred from homology"/>
<dbReference type="FunFam" id="3.30.1370.10:FF:000011">
    <property type="entry name" value="KRR1 small subunit processome component"/>
    <property type="match status" value="1"/>
</dbReference>
<comment type="function">
    <text evidence="9">Required for 40S ribosome biogenesis. Involved in nucleolar processing of pre-18S ribosomal RNA and ribosome assembly. Essential for vegetative growth.</text>
</comment>
<evidence type="ECO:0000256" key="11">
    <source>
        <dbReference type="PIRNR" id="PIRNR006515"/>
    </source>
</evidence>
<dbReference type="AlphaFoldDB" id="A0A8H4IL86"/>
<name>A0A8H4IL86_9PEZI</name>
<dbReference type="InterPro" id="IPR041174">
    <property type="entry name" value="KRR1-like_KH1"/>
</dbReference>
<evidence type="ECO:0000256" key="9">
    <source>
        <dbReference type="ARBA" id="ARBA00024668"/>
    </source>
</evidence>
<evidence type="ECO:0000256" key="2">
    <source>
        <dbReference type="ARBA" id="ARBA00009344"/>
    </source>
</evidence>
<feature type="region of interest" description="Disordered" evidence="12">
    <location>
        <begin position="273"/>
        <end position="340"/>
    </location>
</feature>